<dbReference type="ESTHER" id="rat-d3zxw5">
    <property type="family name" value="Arylacetamide_deacetylase"/>
</dbReference>
<keyword evidence="7" id="KW-1185">Reference proteome</keyword>
<organism evidence="6 7">
    <name type="scientific">Rattus norvegicus</name>
    <name type="common">Rat</name>
    <dbReference type="NCBI Taxonomy" id="10116"/>
    <lineage>
        <taxon>Eukaryota</taxon>
        <taxon>Metazoa</taxon>
        <taxon>Chordata</taxon>
        <taxon>Craniata</taxon>
        <taxon>Vertebrata</taxon>
        <taxon>Euteleostomi</taxon>
        <taxon>Mammalia</taxon>
        <taxon>Eutheria</taxon>
        <taxon>Euarchontoglires</taxon>
        <taxon>Glires</taxon>
        <taxon>Rodentia</taxon>
        <taxon>Myomorpha</taxon>
        <taxon>Muroidea</taxon>
        <taxon>Muridae</taxon>
        <taxon>Murinae</taxon>
        <taxon>Rattus</taxon>
    </lineage>
</organism>
<evidence type="ECO:0000313" key="8">
    <source>
        <dbReference type="RGD" id="1559622"/>
    </source>
</evidence>
<feature type="signal peptide" evidence="4">
    <location>
        <begin position="1"/>
        <end position="22"/>
    </location>
</feature>
<protein>
    <submittedName>
        <fullName evidence="6">Arylacetamide deacetylase-like 2 like</fullName>
    </submittedName>
</protein>
<dbReference type="GeneID" id="295071"/>
<dbReference type="Proteomes" id="UP000002494">
    <property type="component" value="Chromosome 2"/>
</dbReference>
<evidence type="ECO:0000256" key="2">
    <source>
        <dbReference type="ARBA" id="ARBA00022801"/>
    </source>
</evidence>
<dbReference type="GeneTree" id="ENSGT00940000163586"/>
<dbReference type="OMA" id="RICIMGE"/>
<dbReference type="InterPro" id="IPR050300">
    <property type="entry name" value="GDXG_lipolytic_enzyme"/>
</dbReference>
<dbReference type="SUPFAM" id="SSF53474">
    <property type="entry name" value="alpha/beta-Hydrolases"/>
    <property type="match status" value="1"/>
</dbReference>
<gene>
    <name evidence="6 8" type="primary">Aadacl2l</name>
    <name evidence="8" type="synonym">RGD1559622</name>
</gene>
<proteinExistence type="inferred from homology"/>
<evidence type="ECO:0000256" key="1">
    <source>
        <dbReference type="ARBA" id="ARBA00010515"/>
    </source>
</evidence>
<reference evidence="6" key="1">
    <citation type="submission" date="2024-01" db="EMBL/GenBank/DDBJ databases">
        <title>GRCr8: a new rat reference genome assembly contstructed from accurate long reads and long range scaffolding.</title>
        <authorList>
            <person name="Doris P.A."/>
            <person name="Kalbfleisch T."/>
            <person name="Li K."/>
            <person name="Howe K."/>
            <person name="Wood J."/>
        </authorList>
    </citation>
    <scope>NUCLEOTIDE SEQUENCE [LARGE SCALE GENOMIC DNA]</scope>
    <source>
        <strain evidence="6">Brown Norway</strain>
    </source>
</reference>
<feature type="domain" description="Alpha/beta hydrolase fold-3" evidence="5">
    <location>
        <begin position="107"/>
        <end position="257"/>
    </location>
</feature>
<evidence type="ECO:0000313" key="6">
    <source>
        <dbReference type="Ensembl" id="ENSRNOP00000032213.7"/>
    </source>
</evidence>
<dbReference type="InterPro" id="IPR013094">
    <property type="entry name" value="AB_hydrolase_3"/>
</dbReference>
<dbReference type="eggNOG" id="KOG1515">
    <property type="taxonomic scope" value="Eukaryota"/>
</dbReference>
<dbReference type="InterPro" id="IPR029058">
    <property type="entry name" value="AB_hydrolase_fold"/>
</dbReference>
<dbReference type="RefSeq" id="NP_001419330.1">
    <property type="nucleotide sequence ID" value="NM_001432401.1"/>
</dbReference>
<sequence>MGYKTLCFGFSCILFAYFLYLPIPENVEEPWKVKYVDTLIKAASCMATLFENIGLMKYEKIFSIVATFYIAQPVSDENVTVIDTDFSNIPVRLHVPKRKSERKRPAIIFIHGGIFVFGSCKITAHDNMNRLISNKIGAVVLGIEYRLAPKYLFPAALEDCVSATKFFLQEKILAKYRVDPSRICIMGESSGGALAATVTQLLRSDPEFKNRIKAQALIYPGLQLVDTFLPSHREYPHGPILHREMMFKLASLYVTEDSSMIQALLRNEHMPEESRHLFKFVNWSNFLPEKYKKNYVYTEPVLGKVNASYPVLMDSRLFPLLANDSQLQSLPLTYILTCEHDLLRDDSFIYIARLRNVGVQVFHDHMEEGIHGALSFTMGAVALNLGFKIRDRYIHWLEENL</sequence>
<reference evidence="6" key="2">
    <citation type="submission" date="2025-08" db="UniProtKB">
        <authorList>
            <consortium name="Ensembl"/>
        </authorList>
    </citation>
    <scope>IDENTIFICATION</scope>
    <source>
        <strain evidence="6">Brown Norway</strain>
    </source>
</reference>
<dbReference type="PANTHER" id="PTHR48081">
    <property type="entry name" value="AB HYDROLASE SUPERFAMILY PROTEIN C4A8.06C"/>
    <property type="match status" value="1"/>
</dbReference>
<evidence type="ECO:0000256" key="4">
    <source>
        <dbReference type="SAM" id="SignalP"/>
    </source>
</evidence>
<comment type="similarity">
    <text evidence="1">Belongs to the 'GDXG' lipolytic enzyme family.</text>
</comment>
<evidence type="ECO:0000259" key="5">
    <source>
        <dbReference type="Pfam" id="PF07859"/>
    </source>
</evidence>
<dbReference type="PIRSF" id="PIRSF037251">
    <property type="entry name" value="Arylacetamide_deacetylase"/>
    <property type="match status" value="1"/>
</dbReference>
<dbReference type="Ensembl" id="ENSRNOT00000035057.8">
    <property type="protein sequence ID" value="ENSRNOP00000032213.7"/>
    <property type="gene ID" value="ENSRNOG00000025219.8"/>
</dbReference>
<dbReference type="VEuPathDB" id="HostDB:ENSRNOG00000025219"/>
<dbReference type="OrthoDB" id="408631at2759"/>
<dbReference type="HOGENOM" id="CLU_012494_12_0_1"/>
<dbReference type="Pfam" id="PF07859">
    <property type="entry name" value="Abhydrolase_3"/>
    <property type="match status" value="2"/>
</dbReference>
<keyword evidence="2" id="KW-0378">Hydrolase</keyword>
<dbReference type="AlphaFoldDB" id="D3ZXW5"/>
<dbReference type="GO" id="GO:0016787">
    <property type="term" value="F:hydrolase activity"/>
    <property type="evidence" value="ECO:0007669"/>
    <property type="project" value="UniProtKB-KW"/>
</dbReference>
<keyword evidence="4" id="KW-0732">Signal</keyword>
<dbReference type="PANTHER" id="PTHR48081:SF28">
    <property type="entry name" value="ALPHA_BETA HYDROLASE FOLD-3 DOMAIN-CONTAINING PROTEIN"/>
    <property type="match status" value="1"/>
</dbReference>
<evidence type="ECO:0000313" key="7">
    <source>
        <dbReference type="Proteomes" id="UP000002494"/>
    </source>
</evidence>
<feature type="chain" id="PRO_5045349397" evidence="4">
    <location>
        <begin position="23"/>
        <end position="401"/>
    </location>
</feature>
<reference evidence="6" key="3">
    <citation type="submission" date="2025-09" db="UniProtKB">
        <authorList>
            <consortium name="Ensembl"/>
        </authorList>
    </citation>
    <scope>IDENTIFICATION</scope>
    <source>
        <strain evidence="6">Brown Norway</strain>
    </source>
</reference>
<name>D3ZXW5_RAT</name>
<dbReference type="InterPro" id="IPR017157">
    <property type="entry name" value="Arylacetamide_deacetylase"/>
</dbReference>
<dbReference type="AGR" id="RGD:1559622"/>
<accession>D3ZXW5</accession>
<feature type="domain" description="Alpha/beta hydrolase fold-3" evidence="5">
    <location>
        <begin position="294"/>
        <end position="373"/>
    </location>
</feature>
<evidence type="ECO:0000256" key="3">
    <source>
        <dbReference type="ARBA" id="ARBA00023157"/>
    </source>
</evidence>
<dbReference type="RGD" id="1559622">
    <property type="gene designation" value="Aadacl2l"/>
</dbReference>
<dbReference type="PaxDb" id="10116-ENSRNOP00000032213"/>
<dbReference type="InParanoid" id="D3ZXW5"/>
<dbReference type="STRING" id="10116.ENSRNOP00000032213"/>
<keyword evidence="3" id="KW-1015">Disulfide bond</keyword>
<dbReference type="Gene3D" id="3.40.50.1820">
    <property type="entry name" value="alpha/beta hydrolase"/>
    <property type="match status" value="1"/>
</dbReference>